<evidence type="ECO:0000313" key="3">
    <source>
        <dbReference type="EMBL" id="KTD54269.1"/>
    </source>
</evidence>
<dbReference type="InterPro" id="IPR050135">
    <property type="entry name" value="dGTPase-like"/>
</dbReference>
<dbReference type="NCBIfam" id="TIGR01353">
    <property type="entry name" value="dGTP_triPase"/>
    <property type="match status" value="1"/>
</dbReference>
<dbReference type="PANTHER" id="PTHR11373:SF40">
    <property type="entry name" value="DEOXYGUANOSINETRIPHOSPHATE TRIPHOSPHOHYDROLASE-LIKE PROTEIN 2"/>
    <property type="match status" value="1"/>
</dbReference>
<gene>
    <name evidence="3" type="ORF">Lsai_3091</name>
</gene>
<evidence type="ECO:0000313" key="4">
    <source>
        <dbReference type="Proteomes" id="UP000054621"/>
    </source>
</evidence>
<name>A0A0W0YBK3_9GAMM</name>
<protein>
    <submittedName>
        <fullName evidence="3">Deoxyguanosine triphosphate triphosphohydrolase</fullName>
    </submittedName>
</protein>
<dbReference type="eggNOG" id="COG0232">
    <property type="taxonomic scope" value="Bacteria"/>
</dbReference>
<dbReference type="InterPro" id="IPR026875">
    <property type="entry name" value="PHydrolase_assoc_dom"/>
</dbReference>
<dbReference type="SUPFAM" id="SSF109604">
    <property type="entry name" value="HD-domain/PDEase-like"/>
    <property type="match status" value="1"/>
</dbReference>
<dbReference type="SMART" id="SM00471">
    <property type="entry name" value="HDc"/>
    <property type="match status" value="1"/>
</dbReference>
<dbReference type="GO" id="GO:0006203">
    <property type="term" value="P:dGTP catabolic process"/>
    <property type="evidence" value="ECO:0007669"/>
    <property type="project" value="TreeGrafter"/>
</dbReference>
<dbReference type="PANTHER" id="PTHR11373">
    <property type="entry name" value="DEOXYNUCLEOSIDE TRIPHOSPHATE TRIPHOSPHOHYDROLASE"/>
    <property type="match status" value="1"/>
</dbReference>
<comment type="caution">
    <text evidence="3">The sequence shown here is derived from an EMBL/GenBank/DDBJ whole genome shotgun (WGS) entry which is preliminary data.</text>
</comment>
<keyword evidence="1 3" id="KW-0378">Hydrolase</keyword>
<dbReference type="NCBIfam" id="NF003701">
    <property type="entry name" value="PRK05318.1"/>
    <property type="match status" value="1"/>
</dbReference>
<dbReference type="Gene3D" id="1.10.3210.10">
    <property type="entry name" value="Hypothetical protein af1432"/>
    <property type="match status" value="2"/>
</dbReference>
<dbReference type="OrthoDB" id="9803619at2"/>
<sequence>MNSINWHTFRFELETEKNLDHRTPFEKDKCKVVHSYSFRRLQGKIQIVSGKDSDFHRNRLTHSIEVASIAKSIFNNLLYRLEQDKKKNLEDKLIFLKSQKNEDIETLLDTIGLLHDIGHPPYGHGGEQALNYKMRNHGGFEGNAQTLRLINKVDPLNLTYRTLLGILKYPASYSALVNVKTYPNLDRRSSDQKEITEYLIDNSRWNPPKCYYDSDNQTVLNLLNYITDNERIEFQRPFPASKPDHKKTKYKTFDCSVMNIADDISYSIHDLEDAIFFRQISMDELVNFFENQNFIQNWTNYPTLLLSDDLKARKKIIGTLIHEAIIHTYIEENSNFNESIFRYFVKFENEAIEEFIKNLKLLVSNNLIKTQHVKSIIHGGKVLIMQLFDAIDVNPEMLLPTEVFQKYSRQTQEADQKRVIADYISGMTDNYLYKMHQRIFGGNTQSTFDTI</sequence>
<evidence type="ECO:0000259" key="2">
    <source>
        <dbReference type="PROSITE" id="PS51831"/>
    </source>
</evidence>
<feature type="domain" description="HD" evidence="2">
    <location>
        <begin position="59"/>
        <end position="267"/>
    </location>
</feature>
<dbReference type="CDD" id="cd00077">
    <property type="entry name" value="HDc"/>
    <property type="match status" value="1"/>
</dbReference>
<dbReference type="PATRIC" id="fig|28087.4.peg.3317"/>
<dbReference type="GO" id="GO:0008832">
    <property type="term" value="F:dGTPase activity"/>
    <property type="evidence" value="ECO:0007669"/>
    <property type="project" value="TreeGrafter"/>
</dbReference>
<dbReference type="InterPro" id="IPR006674">
    <property type="entry name" value="HD_domain"/>
</dbReference>
<dbReference type="Pfam" id="PF01966">
    <property type="entry name" value="HD"/>
    <property type="match status" value="1"/>
</dbReference>
<dbReference type="Pfam" id="PF13286">
    <property type="entry name" value="HD_assoc"/>
    <property type="match status" value="1"/>
</dbReference>
<dbReference type="NCBIfam" id="NF041026">
    <property type="entry name" value="antiphage_dGTPase"/>
    <property type="match status" value="1"/>
</dbReference>
<reference evidence="3 4" key="1">
    <citation type="submission" date="2015-11" db="EMBL/GenBank/DDBJ databases">
        <title>Genomic analysis of 38 Legionella species identifies large and diverse effector repertoires.</title>
        <authorList>
            <person name="Burstein D."/>
            <person name="Amaro F."/>
            <person name="Zusman T."/>
            <person name="Lifshitz Z."/>
            <person name="Cohen O."/>
            <person name="Gilbert J.A."/>
            <person name="Pupko T."/>
            <person name="Shuman H.A."/>
            <person name="Segal G."/>
        </authorList>
    </citation>
    <scope>NUCLEOTIDE SEQUENCE [LARGE SCALE GENOMIC DNA]</scope>
    <source>
        <strain evidence="3 4">Mt.St.Helens-4</strain>
    </source>
</reference>
<organism evidence="3 4">
    <name type="scientific">Legionella sainthelensi</name>
    <dbReference type="NCBI Taxonomy" id="28087"/>
    <lineage>
        <taxon>Bacteria</taxon>
        <taxon>Pseudomonadati</taxon>
        <taxon>Pseudomonadota</taxon>
        <taxon>Gammaproteobacteria</taxon>
        <taxon>Legionellales</taxon>
        <taxon>Legionellaceae</taxon>
        <taxon>Legionella</taxon>
    </lineage>
</organism>
<dbReference type="InterPro" id="IPR006261">
    <property type="entry name" value="dGTPase"/>
</dbReference>
<dbReference type="AlphaFoldDB" id="A0A0W0YBK3"/>
<dbReference type="PROSITE" id="PS51831">
    <property type="entry name" value="HD"/>
    <property type="match status" value="1"/>
</dbReference>
<dbReference type="RefSeq" id="WP_027270721.1">
    <property type="nucleotide sequence ID" value="NZ_CAAAJE010000009.1"/>
</dbReference>
<proteinExistence type="predicted"/>
<accession>A0A0W0YBK3</accession>
<evidence type="ECO:0000256" key="1">
    <source>
        <dbReference type="ARBA" id="ARBA00022801"/>
    </source>
</evidence>
<dbReference type="Proteomes" id="UP000054621">
    <property type="component" value="Unassembled WGS sequence"/>
</dbReference>
<dbReference type="InterPro" id="IPR003607">
    <property type="entry name" value="HD/PDEase_dom"/>
</dbReference>
<dbReference type="EMBL" id="LNYV01000037">
    <property type="protein sequence ID" value="KTD54269.1"/>
    <property type="molecule type" value="Genomic_DNA"/>
</dbReference>